<dbReference type="GO" id="GO:0008108">
    <property type="term" value="F:UDP-glucose:hexose-1-phosphate uridylyltransferase activity"/>
    <property type="evidence" value="ECO:0007669"/>
    <property type="project" value="UniProtKB-UniRule"/>
</dbReference>
<comment type="catalytic activity">
    <reaction evidence="1 10">
        <text>alpha-D-galactose 1-phosphate + UDP-alpha-D-glucose = alpha-D-glucose 1-phosphate + UDP-alpha-D-galactose</text>
        <dbReference type="Rhea" id="RHEA:13989"/>
        <dbReference type="ChEBI" id="CHEBI:58336"/>
        <dbReference type="ChEBI" id="CHEBI:58601"/>
        <dbReference type="ChEBI" id="CHEBI:58885"/>
        <dbReference type="ChEBI" id="CHEBI:66914"/>
        <dbReference type="EC" id="2.7.7.12"/>
    </reaction>
</comment>
<evidence type="ECO:0000256" key="3">
    <source>
        <dbReference type="ARBA" id="ARBA00004947"/>
    </source>
</evidence>
<keyword evidence="7 10" id="KW-0548">Nucleotidyltransferase</keyword>
<dbReference type="EMBL" id="JAGSOT010000015">
    <property type="protein sequence ID" value="MBR7795752.1"/>
    <property type="molecule type" value="Genomic_DNA"/>
</dbReference>
<evidence type="ECO:0000256" key="6">
    <source>
        <dbReference type="ARBA" id="ARBA00022679"/>
    </source>
</evidence>
<dbReference type="HAMAP" id="MF_00571">
    <property type="entry name" value="GalP_UDP_trans"/>
    <property type="match status" value="1"/>
</dbReference>
<keyword evidence="5 10" id="KW-0963">Cytoplasm</keyword>
<dbReference type="PANTHER" id="PTHR39191:SF1">
    <property type="entry name" value="DUF4922 DOMAIN-CONTAINING PROTEIN"/>
    <property type="match status" value="1"/>
</dbReference>
<comment type="similarity">
    <text evidence="4 10">Belongs to the galactose-1-phosphate uridylyltransferase type 2 family.</text>
</comment>
<evidence type="ECO:0000256" key="7">
    <source>
        <dbReference type="ARBA" id="ARBA00022695"/>
    </source>
</evidence>
<proteinExistence type="inferred from homology"/>
<keyword evidence="6 10" id="KW-0808">Transferase</keyword>
<keyword evidence="9 10" id="KW-0119">Carbohydrate metabolism</keyword>
<dbReference type="PIRSF" id="PIRSF006005">
    <property type="entry name" value="GalT_BS"/>
    <property type="match status" value="1"/>
</dbReference>
<dbReference type="InterPro" id="IPR005850">
    <property type="entry name" value="GalP_Utransf_C"/>
</dbReference>
<evidence type="ECO:0000313" key="13">
    <source>
        <dbReference type="EMBL" id="MBR7795752.1"/>
    </source>
</evidence>
<dbReference type="RefSeq" id="WP_026682531.1">
    <property type="nucleotide sequence ID" value="NZ_BAAACY010000027.1"/>
</dbReference>
<dbReference type="PANTHER" id="PTHR39191">
    <property type="entry name" value="GALACTOSE-1-PHOSPHATE URIDYLYLTRANSFERASE"/>
    <property type="match status" value="1"/>
</dbReference>
<dbReference type="Pfam" id="PF01087">
    <property type="entry name" value="GalP_UDP_transf"/>
    <property type="match status" value="1"/>
</dbReference>
<dbReference type="EC" id="2.7.7.12" evidence="10"/>
<protein>
    <recommendedName>
        <fullName evidence="10">Galactose-1-phosphate uridylyltransferase</fullName>
        <shortName evidence="10">Gal-1-P uridylyltransferase</shortName>
        <ecNumber evidence="10">2.7.7.12</ecNumber>
    </recommendedName>
    <alternativeName>
        <fullName evidence="10">UDP-glucose--hexose-1-phosphate uridylyltransferase</fullName>
    </alternativeName>
</protein>
<dbReference type="Pfam" id="PF02744">
    <property type="entry name" value="GalP_UDP_tr_C"/>
    <property type="match status" value="1"/>
</dbReference>
<dbReference type="InterPro" id="IPR000766">
    <property type="entry name" value="GalP_uridyl_Trfase_II"/>
</dbReference>
<dbReference type="NCBIfam" id="NF003629">
    <property type="entry name" value="PRK05270.1-2"/>
    <property type="match status" value="1"/>
</dbReference>
<comment type="pathway">
    <text evidence="3 10">Carbohydrate metabolism; galactose metabolism.</text>
</comment>
<evidence type="ECO:0000256" key="9">
    <source>
        <dbReference type="ARBA" id="ARBA00023277"/>
    </source>
</evidence>
<keyword evidence="14" id="KW-1185">Reference proteome</keyword>
<dbReference type="GO" id="GO:0005737">
    <property type="term" value="C:cytoplasm"/>
    <property type="evidence" value="ECO:0007669"/>
    <property type="project" value="UniProtKB-SubCell"/>
</dbReference>
<name>A0A941IAV2_9BACI</name>
<evidence type="ECO:0000313" key="14">
    <source>
        <dbReference type="Proteomes" id="UP000675284"/>
    </source>
</evidence>
<evidence type="ECO:0000256" key="2">
    <source>
        <dbReference type="ARBA" id="ARBA00004496"/>
    </source>
</evidence>
<evidence type="ECO:0000256" key="10">
    <source>
        <dbReference type="HAMAP-Rule" id="MF_00571"/>
    </source>
</evidence>
<keyword evidence="8 10" id="KW-0299">Galactose metabolism</keyword>
<evidence type="ECO:0000259" key="11">
    <source>
        <dbReference type="Pfam" id="PF01087"/>
    </source>
</evidence>
<accession>A0A941IAV2</accession>
<evidence type="ECO:0000256" key="1">
    <source>
        <dbReference type="ARBA" id="ARBA00001107"/>
    </source>
</evidence>
<evidence type="ECO:0000256" key="4">
    <source>
        <dbReference type="ARBA" id="ARBA00008706"/>
    </source>
</evidence>
<gene>
    <name evidence="10" type="primary">galT</name>
    <name evidence="13" type="ORF">KCX74_06795</name>
</gene>
<sequence>MIYQQLSRLIKQALTIGFIEEHDQIYVRNQVMHLLNLTNFPEDTIPSIEDSIPNLLESIVEYAARHQVIEDIFEEKEMLAASIMNCFMARPSDINRTFYAKYEQSPQVATDYFYQLSQNSNYIQLKRIQKNIHFKTNTPYGKMDITINLSKPEKDPKEIKRERELKQDLNYPKCVLCIENEGYAGRVGYPARANHRVIRVPLLKENWYLQYSPYVYYNEHSILLAEEHRNMKIDKQAFERLVQFTEMFPHYFIGSNADLPIVGGSILGHDHYQAGNYKFAMAQAEDAFTFALDPFKHVLCSVLKWPLSVIRLQSKNKEQLIAAANFVLESWKGYTDESASIYAFSNNISHNTITPIARLHTNGVHELDLVLRNNRTSDEHPMGIFHPHADVHHIKKENIGLIEVMGLAVLPARLKEELAEIKKYLLDEACHIADYHQAWSKQLKETYGSIKDKNEALSIIMEELGKKFTKALEDAGVFKNKEQFLRFINSLNRSDDTI</sequence>
<reference evidence="13" key="1">
    <citation type="submission" date="2021-04" db="EMBL/GenBank/DDBJ databases">
        <title>Isolation and polyphasic classification of algal microorganism.</title>
        <authorList>
            <person name="Wang S."/>
        </authorList>
    </citation>
    <scope>NUCLEOTIDE SEQUENCE</scope>
    <source>
        <strain evidence="13">720a</strain>
    </source>
</reference>
<organism evidence="13 14">
    <name type="scientific">Virgibacillus salarius</name>
    <dbReference type="NCBI Taxonomy" id="447199"/>
    <lineage>
        <taxon>Bacteria</taxon>
        <taxon>Bacillati</taxon>
        <taxon>Bacillota</taxon>
        <taxon>Bacilli</taxon>
        <taxon>Bacillales</taxon>
        <taxon>Bacillaceae</taxon>
        <taxon>Virgibacillus</taxon>
    </lineage>
</organism>
<evidence type="ECO:0000259" key="12">
    <source>
        <dbReference type="Pfam" id="PF02744"/>
    </source>
</evidence>
<dbReference type="GO" id="GO:0006012">
    <property type="term" value="P:galactose metabolic process"/>
    <property type="evidence" value="ECO:0007669"/>
    <property type="project" value="UniProtKB-UniRule"/>
</dbReference>
<dbReference type="InterPro" id="IPR005849">
    <property type="entry name" value="GalP_Utransf_N"/>
</dbReference>
<feature type="domain" description="Galactose-1-phosphate uridyl transferase C-terminal" evidence="12">
    <location>
        <begin position="246"/>
        <end position="440"/>
    </location>
</feature>
<evidence type="ECO:0000256" key="5">
    <source>
        <dbReference type="ARBA" id="ARBA00022490"/>
    </source>
</evidence>
<comment type="subcellular location">
    <subcellularLocation>
        <location evidence="2 10">Cytoplasm</location>
    </subcellularLocation>
</comment>
<evidence type="ECO:0000256" key="8">
    <source>
        <dbReference type="ARBA" id="ARBA00023144"/>
    </source>
</evidence>
<comment type="caution">
    <text evidence="13">The sequence shown here is derived from an EMBL/GenBank/DDBJ whole genome shotgun (WGS) entry which is preliminary data.</text>
</comment>
<dbReference type="AlphaFoldDB" id="A0A941IAV2"/>
<feature type="domain" description="Galactose-1-phosphate uridyl transferase N-terminal" evidence="11">
    <location>
        <begin position="19"/>
        <end position="229"/>
    </location>
</feature>
<dbReference type="Proteomes" id="UP000675284">
    <property type="component" value="Unassembled WGS sequence"/>
</dbReference>